<keyword evidence="2" id="KW-0175">Coiled coil</keyword>
<dbReference type="PANTHER" id="PTHR30469">
    <property type="entry name" value="MULTIDRUG RESISTANCE PROTEIN MDTA"/>
    <property type="match status" value="1"/>
</dbReference>
<feature type="transmembrane region" description="Helical" evidence="3">
    <location>
        <begin position="20"/>
        <end position="37"/>
    </location>
</feature>
<dbReference type="AlphaFoldDB" id="A0A345DC67"/>
<dbReference type="InterPro" id="IPR058625">
    <property type="entry name" value="MdtA-like_BSH"/>
</dbReference>
<sequence>MNRIFNDFKSHLRTPLLRSLLIALMVLMAVGTAYWYLKKHPNTTTAKTQTDDTNKIKPALAVTLITPSTQNLSATIGADGKIMAWQEAVIGAQVNGLQLREINVNVGDFVKKGQVLARFKTDLVNAELAQYNANVAEAQANLAQARADSARANSLKSSGAISEQQISQYNTNYKAAVARLNAAKATKNLGSTRVAQANVIAPDDGVISARNATVGSVAQAGQELFRMVLKNRLEWRAELTAEQIKQVTAGSSASITLSDGEIIKGRVRQVAPTLNEKTNSATAYVDLLSNGSARAGMFAKGEFALASSNALTVPPTAVVMRDGFNYVFVVNDKKQAVQTKVVIGRRNADRIEITTGLADGQAIVESGTDFLKDGDSVDVIAK</sequence>
<dbReference type="Pfam" id="PF25989">
    <property type="entry name" value="YknX_C"/>
    <property type="match status" value="1"/>
</dbReference>
<feature type="coiled-coil region" evidence="2">
    <location>
        <begin position="121"/>
        <end position="155"/>
    </location>
</feature>
<dbReference type="Gene3D" id="1.10.287.470">
    <property type="entry name" value="Helix hairpin bin"/>
    <property type="match status" value="1"/>
</dbReference>
<organism evidence="6 7">
    <name type="scientific">Ephemeroptericola cinctiostellae</name>
    <dbReference type="NCBI Taxonomy" id="2268024"/>
    <lineage>
        <taxon>Bacteria</taxon>
        <taxon>Pseudomonadati</taxon>
        <taxon>Pseudomonadota</taxon>
        <taxon>Betaproteobacteria</taxon>
        <taxon>Burkholderiales</taxon>
        <taxon>Burkholderiaceae</taxon>
        <taxon>Ephemeroptericola</taxon>
    </lineage>
</organism>
<evidence type="ECO:0000259" key="4">
    <source>
        <dbReference type="Pfam" id="PF25917"/>
    </source>
</evidence>
<dbReference type="KEGG" id="hyf:DTO96_101695"/>
<dbReference type="InterPro" id="IPR006143">
    <property type="entry name" value="RND_pump_MFP"/>
</dbReference>
<evidence type="ECO:0000313" key="6">
    <source>
        <dbReference type="EMBL" id="AXF85955.1"/>
    </source>
</evidence>
<dbReference type="Gene3D" id="2.40.420.20">
    <property type="match status" value="1"/>
</dbReference>
<evidence type="ECO:0000256" key="2">
    <source>
        <dbReference type="SAM" id="Coils"/>
    </source>
</evidence>
<reference evidence="7" key="1">
    <citation type="submission" date="2018-07" db="EMBL/GenBank/DDBJ databases">
        <authorList>
            <person name="Kim H."/>
        </authorList>
    </citation>
    <scope>NUCLEOTIDE SEQUENCE [LARGE SCALE GENOMIC DNA]</scope>
    <source>
        <strain evidence="7">F02</strain>
    </source>
</reference>
<feature type="domain" description="Multidrug resistance protein MdtA-like barrel-sandwich hybrid" evidence="4">
    <location>
        <begin position="88"/>
        <end position="228"/>
    </location>
</feature>
<protein>
    <submittedName>
        <fullName evidence="6">Nickel and cobalt resistance protein CnrB</fullName>
    </submittedName>
</protein>
<dbReference type="GO" id="GO:0015562">
    <property type="term" value="F:efflux transmembrane transporter activity"/>
    <property type="evidence" value="ECO:0007669"/>
    <property type="project" value="TreeGrafter"/>
</dbReference>
<keyword evidence="3" id="KW-0472">Membrane</keyword>
<name>A0A345DC67_9BURK</name>
<keyword evidence="3" id="KW-0812">Transmembrane</keyword>
<accession>A0A345DC67</accession>
<feature type="domain" description="YknX-like C-terminal permuted SH3-like" evidence="5">
    <location>
        <begin position="310"/>
        <end position="379"/>
    </location>
</feature>
<dbReference type="OrthoDB" id="10524at2"/>
<keyword evidence="3" id="KW-1133">Transmembrane helix</keyword>
<dbReference type="PANTHER" id="PTHR30469:SF15">
    <property type="entry name" value="HLYD FAMILY OF SECRETION PROTEINS"/>
    <property type="match status" value="1"/>
</dbReference>
<dbReference type="Pfam" id="PF25917">
    <property type="entry name" value="BSH_RND"/>
    <property type="match status" value="1"/>
</dbReference>
<gene>
    <name evidence="6" type="primary">cnrB</name>
    <name evidence="6" type="ORF">DTO96_101695</name>
</gene>
<dbReference type="Proteomes" id="UP000252182">
    <property type="component" value="Chromosome"/>
</dbReference>
<dbReference type="Gene3D" id="2.40.50.100">
    <property type="match status" value="1"/>
</dbReference>
<dbReference type="RefSeq" id="WP_114563088.1">
    <property type="nucleotide sequence ID" value="NZ_CP031124.1"/>
</dbReference>
<evidence type="ECO:0000313" key="7">
    <source>
        <dbReference type="Proteomes" id="UP000252182"/>
    </source>
</evidence>
<keyword evidence="7" id="KW-1185">Reference proteome</keyword>
<dbReference type="SUPFAM" id="SSF111369">
    <property type="entry name" value="HlyD-like secretion proteins"/>
    <property type="match status" value="1"/>
</dbReference>
<comment type="similarity">
    <text evidence="1">Belongs to the membrane fusion protein (MFP) (TC 8.A.1) family.</text>
</comment>
<dbReference type="EMBL" id="CP031124">
    <property type="protein sequence ID" value="AXF85955.1"/>
    <property type="molecule type" value="Genomic_DNA"/>
</dbReference>
<evidence type="ECO:0000256" key="3">
    <source>
        <dbReference type="SAM" id="Phobius"/>
    </source>
</evidence>
<proteinExistence type="inferred from homology"/>
<dbReference type="Gene3D" id="2.40.30.170">
    <property type="match status" value="1"/>
</dbReference>
<evidence type="ECO:0000259" key="5">
    <source>
        <dbReference type="Pfam" id="PF25989"/>
    </source>
</evidence>
<dbReference type="InterPro" id="IPR058637">
    <property type="entry name" value="YknX-like_C"/>
</dbReference>
<dbReference type="GO" id="GO:1990281">
    <property type="term" value="C:efflux pump complex"/>
    <property type="evidence" value="ECO:0007669"/>
    <property type="project" value="TreeGrafter"/>
</dbReference>
<dbReference type="NCBIfam" id="TIGR01730">
    <property type="entry name" value="RND_mfp"/>
    <property type="match status" value="1"/>
</dbReference>
<evidence type="ECO:0000256" key="1">
    <source>
        <dbReference type="ARBA" id="ARBA00009477"/>
    </source>
</evidence>